<comment type="caution">
    <text evidence="2">The sequence shown here is derived from an EMBL/GenBank/DDBJ whole genome shotgun (WGS) entry which is preliminary data.</text>
</comment>
<dbReference type="GO" id="GO:0005829">
    <property type="term" value="C:cytosol"/>
    <property type="evidence" value="ECO:0007669"/>
    <property type="project" value="TreeGrafter"/>
</dbReference>
<proteinExistence type="predicted"/>
<dbReference type="Proteomes" id="UP000433101">
    <property type="component" value="Unassembled WGS sequence"/>
</dbReference>
<dbReference type="InterPro" id="IPR036812">
    <property type="entry name" value="NAD(P)_OxRdtase_dom_sf"/>
</dbReference>
<dbReference type="InterPro" id="IPR023210">
    <property type="entry name" value="NADP_OxRdtase_dom"/>
</dbReference>
<dbReference type="PANTHER" id="PTHR42686">
    <property type="entry name" value="GH17980P-RELATED"/>
    <property type="match status" value="1"/>
</dbReference>
<dbReference type="Gene3D" id="3.20.20.100">
    <property type="entry name" value="NADP-dependent oxidoreductase domain"/>
    <property type="match status" value="1"/>
</dbReference>
<evidence type="ECO:0000313" key="3">
    <source>
        <dbReference type="Proteomes" id="UP000433101"/>
    </source>
</evidence>
<dbReference type="Pfam" id="PF00248">
    <property type="entry name" value="Aldo_ket_red"/>
    <property type="match status" value="1"/>
</dbReference>
<evidence type="ECO:0000313" key="2">
    <source>
        <dbReference type="EMBL" id="MXN67452.1"/>
    </source>
</evidence>
<evidence type="ECO:0000259" key="1">
    <source>
        <dbReference type="Pfam" id="PF00248"/>
    </source>
</evidence>
<feature type="domain" description="NADP-dependent oxidoreductase" evidence="1">
    <location>
        <begin position="20"/>
        <end position="330"/>
    </location>
</feature>
<accession>A0A7X3LYI5</accession>
<organism evidence="2 3">
    <name type="scientific">Stappia sediminis</name>
    <dbReference type="NCBI Taxonomy" id="2692190"/>
    <lineage>
        <taxon>Bacteria</taxon>
        <taxon>Pseudomonadati</taxon>
        <taxon>Pseudomonadota</taxon>
        <taxon>Alphaproteobacteria</taxon>
        <taxon>Hyphomicrobiales</taxon>
        <taxon>Stappiaceae</taxon>
        <taxon>Stappia</taxon>
    </lineage>
</organism>
<dbReference type="RefSeq" id="WP_160777686.1">
    <property type="nucleotide sequence ID" value="NZ_WUMV01000010.1"/>
</dbReference>
<dbReference type="SUPFAM" id="SSF51430">
    <property type="entry name" value="NAD(P)-linked oxidoreductase"/>
    <property type="match status" value="1"/>
</dbReference>
<dbReference type="AlphaFoldDB" id="A0A7X3LYI5"/>
<name>A0A7X3LYI5_9HYPH</name>
<gene>
    <name evidence="2" type="ORF">GR183_21305</name>
</gene>
<reference evidence="2 3" key="1">
    <citation type="submission" date="2019-12" db="EMBL/GenBank/DDBJ databases">
        <authorList>
            <person name="Li M."/>
        </authorList>
    </citation>
    <scope>NUCLEOTIDE SEQUENCE [LARGE SCALE GENOMIC DNA]</scope>
    <source>
        <strain evidence="2 3">GBMRC 2046</strain>
    </source>
</reference>
<dbReference type="EMBL" id="WUMV01000010">
    <property type="protein sequence ID" value="MXN67452.1"/>
    <property type="molecule type" value="Genomic_DNA"/>
</dbReference>
<dbReference type="GO" id="GO:0016491">
    <property type="term" value="F:oxidoreductase activity"/>
    <property type="evidence" value="ECO:0007669"/>
    <property type="project" value="InterPro"/>
</dbReference>
<protein>
    <submittedName>
        <fullName evidence="2">Aldo/keto reductase</fullName>
    </submittedName>
</protein>
<dbReference type="PANTHER" id="PTHR42686:SF1">
    <property type="entry name" value="GH17980P-RELATED"/>
    <property type="match status" value="1"/>
</dbReference>
<keyword evidence="3" id="KW-1185">Reference proteome</keyword>
<sequence>MSLATRHFDRIGNGGLTFTELGFGTAPLGNLYRAISDDEAHATLSLAWESGVRYFDTAPLYGLGLSETRLNRFLRGRPRDEYVLSTKVGRLLSPATPETRDGIGKWFDVPNRKEIYDYTYDGVMRSLEFSLERLGVDRVDILYAHDLDVFNHKTQSALDEKLNELISGGYKAMLSLRDQGVIRAFGAGVNEWQSCQWMAERGDFDLFLLAGRYTLLEQEALDSFLPLCTERGIGIVIGGAYNSGILATGPREGAYYNYDPAPPEILDRVGKIQTVCGRNGVRLLDAAFQFPLHHPAVVSVIPGGQGVDEVRSNLAASKADIPATLWADLKSEGLLRQDAPTD</sequence>
<dbReference type="InterPro" id="IPR020471">
    <property type="entry name" value="AKR"/>
</dbReference>